<gene>
    <name evidence="10" type="ORF">DC20_12290</name>
</gene>
<evidence type="ECO:0000259" key="8">
    <source>
        <dbReference type="Pfam" id="PF04239"/>
    </source>
</evidence>
<keyword evidence="4 7" id="KW-0812">Transmembrane</keyword>
<reference evidence="10 11" key="1">
    <citation type="submission" date="2015-08" db="EMBL/GenBank/DDBJ databases">
        <title>Complete genome sequence of Rufibacter tibetensis strain 1351t, a radiation-resistant bacterium from tibet plateau.</title>
        <authorList>
            <person name="Dai J."/>
        </authorList>
    </citation>
    <scope>NUCLEOTIDE SEQUENCE [LARGE SCALE GENOMIC DNA]</scope>
    <source>
        <strain evidence="10 11">1351</strain>
    </source>
</reference>
<keyword evidence="3" id="KW-1003">Cell membrane</keyword>
<dbReference type="OrthoDB" id="9793799at2"/>
<feature type="transmembrane region" description="Helical" evidence="7">
    <location>
        <begin position="67"/>
        <end position="89"/>
    </location>
</feature>
<comment type="similarity">
    <text evidence="2">Belongs to the UPF0702 family.</text>
</comment>
<feature type="transmembrane region" description="Helical" evidence="7">
    <location>
        <begin position="44"/>
        <end position="61"/>
    </location>
</feature>
<feature type="transmembrane region" description="Helical" evidence="7">
    <location>
        <begin position="12"/>
        <end position="32"/>
    </location>
</feature>
<dbReference type="Pfam" id="PF20730">
    <property type="entry name" value="YetF_N"/>
    <property type="match status" value="1"/>
</dbReference>
<dbReference type="STRING" id="512763.DC20_12290"/>
<keyword evidence="6 7" id="KW-0472">Membrane</keyword>
<evidence type="ECO:0000256" key="5">
    <source>
        <dbReference type="ARBA" id="ARBA00022989"/>
    </source>
</evidence>
<organism evidence="10 11">
    <name type="scientific">Rufibacter tibetensis</name>
    <dbReference type="NCBI Taxonomy" id="512763"/>
    <lineage>
        <taxon>Bacteria</taxon>
        <taxon>Pseudomonadati</taxon>
        <taxon>Bacteroidota</taxon>
        <taxon>Cytophagia</taxon>
        <taxon>Cytophagales</taxon>
        <taxon>Hymenobacteraceae</taxon>
        <taxon>Rufibacter</taxon>
    </lineage>
</organism>
<evidence type="ECO:0000259" key="9">
    <source>
        <dbReference type="Pfam" id="PF20730"/>
    </source>
</evidence>
<keyword evidence="11" id="KW-1185">Reference proteome</keyword>
<evidence type="ECO:0000256" key="2">
    <source>
        <dbReference type="ARBA" id="ARBA00006448"/>
    </source>
</evidence>
<proteinExistence type="inferred from homology"/>
<dbReference type="AlphaFoldDB" id="A0A0N7HX94"/>
<dbReference type="KEGG" id="rti:DC20_12290"/>
<dbReference type="EMBL" id="CP012643">
    <property type="protein sequence ID" value="ALJ01417.1"/>
    <property type="molecule type" value="Genomic_DNA"/>
</dbReference>
<evidence type="ECO:0000313" key="11">
    <source>
        <dbReference type="Proteomes" id="UP000061382"/>
    </source>
</evidence>
<feature type="domain" description="YetF C-terminal" evidence="8">
    <location>
        <begin position="90"/>
        <end position="162"/>
    </location>
</feature>
<accession>A0A0N7HX94</accession>
<dbReference type="Proteomes" id="UP000061382">
    <property type="component" value="Chromosome"/>
</dbReference>
<evidence type="ECO:0000256" key="4">
    <source>
        <dbReference type="ARBA" id="ARBA00022692"/>
    </source>
</evidence>
<dbReference type="PANTHER" id="PTHR34582">
    <property type="entry name" value="UPF0702 TRANSMEMBRANE PROTEIN YCAP"/>
    <property type="match status" value="1"/>
</dbReference>
<evidence type="ECO:0000256" key="3">
    <source>
        <dbReference type="ARBA" id="ARBA00022475"/>
    </source>
</evidence>
<feature type="domain" description="YetF-like N-terminal transmembrane" evidence="9">
    <location>
        <begin position="20"/>
        <end position="86"/>
    </location>
</feature>
<keyword evidence="5 7" id="KW-1133">Transmembrane helix</keyword>
<sequence>MEKIFFDSWDSVIRTLLIGVLAYVILVIQLRISGKRTLSKMNSFDFVVTVAFGSTLATVLLSKDVALLDGIIAFAILVVLQFCITWLSVRFTWVSNLVKAKPALLVYQGNFLQEIMTVERITKNEIMAALRKQGIGTIEDIGAVVLETEGSLSVIKQVDDIHSPVFENVSKPSSLN</sequence>
<comment type="subcellular location">
    <subcellularLocation>
        <location evidence="1">Cell membrane</location>
        <topology evidence="1">Multi-pass membrane protein</topology>
    </subcellularLocation>
</comment>
<dbReference type="GO" id="GO:0005886">
    <property type="term" value="C:plasma membrane"/>
    <property type="evidence" value="ECO:0007669"/>
    <property type="project" value="UniProtKB-SubCell"/>
</dbReference>
<evidence type="ECO:0000256" key="6">
    <source>
        <dbReference type="ARBA" id="ARBA00023136"/>
    </source>
</evidence>
<evidence type="ECO:0008006" key="12">
    <source>
        <dbReference type="Google" id="ProtNLM"/>
    </source>
</evidence>
<dbReference type="Pfam" id="PF04239">
    <property type="entry name" value="DUF421"/>
    <property type="match status" value="1"/>
</dbReference>
<evidence type="ECO:0000313" key="10">
    <source>
        <dbReference type="EMBL" id="ALJ01417.1"/>
    </source>
</evidence>
<dbReference type="PATRIC" id="fig|512763.3.peg.2696"/>
<dbReference type="InterPro" id="IPR048454">
    <property type="entry name" value="YetF_N"/>
</dbReference>
<dbReference type="RefSeq" id="WP_062545940.1">
    <property type="nucleotide sequence ID" value="NZ_CP012643.1"/>
</dbReference>
<dbReference type="InterPro" id="IPR007353">
    <property type="entry name" value="DUF421"/>
</dbReference>
<protein>
    <recommendedName>
        <fullName evidence="12">DUF421 domain-containing protein</fullName>
    </recommendedName>
</protein>
<dbReference type="InterPro" id="IPR023090">
    <property type="entry name" value="UPF0702_alpha/beta_dom_sf"/>
</dbReference>
<dbReference type="Gene3D" id="3.30.240.20">
    <property type="entry name" value="bsu07140 like domains"/>
    <property type="match status" value="1"/>
</dbReference>
<dbReference type="PANTHER" id="PTHR34582:SF6">
    <property type="entry name" value="UPF0702 TRANSMEMBRANE PROTEIN YCAP"/>
    <property type="match status" value="1"/>
</dbReference>
<evidence type="ECO:0000256" key="7">
    <source>
        <dbReference type="SAM" id="Phobius"/>
    </source>
</evidence>
<evidence type="ECO:0000256" key="1">
    <source>
        <dbReference type="ARBA" id="ARBA00004651"/>
    </source>
</evidence>
<name>A0A0N7HX94_9BACT</name>